<proteinExistence type="predicted"/>
<organism evidence="1 2">
    <name type="scientific">Canavalia gladiata</name>
    <name type="common">Sword bean</name>
    <name type="synonym">Dolichos gladiatus</name>
    <dbReference type="NCBI Taxonomy" id="3824"/>
    <lineage>
        <taxon>Eukaryota</taxon>
        <taxon>Viridiplantae</taxon>
        <taxon>Streptophyta</taxon>
        <taxon>Embryophyta</taxon>
        <taxon>Tracheophyta</taxon>
        <taxon>Spermatophyta</taxon>
        <taxon>Magnoliopsida</taxon>
        <taxon>eudicotyledons</taxon>
        <taxon>Gunneridae</taxon>
        <taxon>Pentapetalae</taxon>
        <taxon>rosids</taxon>
        <taxon>fabids</taxon>
        <taxon>Fabales</taxon>
        <taxon>Fabaceae</taxon>
        <taxon>Papilionoideae</taxon>
        <taxon>50 kb inversion clade</taxon>
        <taxon>NPAAA clade</taxon>
        <taxon>indigoferoid/millettioid clade</taxon>
        <taxon>Phaseoleae</taxon>
        <taxon>Canavalia</taxon>
    </lineage>
</organism>
<dbReference type="AlphaFoldDB" id="A0AAN9KEM8"/>
<dbReference type="EMBL" id="JAYMYQ010000008">
    <property type="protein sequence ID" value="KAK7315346.1"/>
    <property type="molecule type" value="Genomic_DNA"/>
</dbReference>
<evidence type="ECO:0000313" key="2">
    <source>
        <dbReference type="Proteomes" id="UP001367508"/>
    </source>
</evidence>
<dbReference type="Proteomes" id="UP001367508">
    <property type="component" value="Unassembled WGS sequence"/>
</dbReference>
<sequence length="112" mass="12118">MLRPNVSLVDHCHKPDSAQPLLPTSCRAPCFWFLSVCSLPTPRLPPSTELGTRSLPLQLLHEASYLHGSNLRLGCSKVYGAYATSVAIKLNTEAPRGRASNPTWTLGGLLHG</sequence>
<evidence type="ECO:0000313" key="1">
    <source>
        <dbReference type="EMBL" id="KAK7315346.1"/>
    </source>
</evidence>
<accession>A0AAN9KEM8</accession>
<comment type="caution">
    <text evidence="1">The sequence shown here is derived from an EMBL/GenBank/DDBJ whole genome shotgun (WGS) entry which is preliminary data.</text>
</comment>
<reference evidence="1 2" key="1">
    <citation type="submission" date="2024-01" db="EMBL/GenBank/DDBJ databases">
        <title>The genomes of 5 underutilized Papilionoideae crops provide insights into root nodulation and disease resistanc.</title>
        <authorList>
            <person name="Jiang F."/>
        </authorList>
    </citation>
    <scope>NUCLEOTIDE SEQUENCE [LARGE SCALE GENOMIC DNA]</scope>
    <source>
        <strain evidence="1">LVBAO_FW01</strain>
        <tissue evidence="1">Leaves</tissue>
    </source>
</reference>
<name>A0AAN9KEM8_CANGL</name>
<gene>
    <name evidence="1" type="ORF">VNO77_33887</name>
</gene>
<protein>
    <submittedName>
        <fullName evidence="1">Uncharacterized protein</fullName>
    </submittedName>
</protein>
<keyword evidence="2" id="KW-1185">Reference proteome</keyword>